<dbReference type="InterPro" id="IPR028108">
    <property type="entry name" value="DUF4505"/>
</dbReference>
<accession>A0A3M7PVS0</accession>
<name>A0A3M7PVS0_BRAPC</name>
<comment type="caution">
    <text evidence="2">The sequence shown here is derived from an EMBL/GenBank/DDBJ whole genome shotgun (WGS) entry which is preliminary data.</text>
</comment>
<dbReference type="PANTHER" id="PTHR31449">
    <property type="entry name" value="UPF0598 PROTEIN C8ORF82"/>
    <property type="match status" value="1"/>
</dbReference>
<dbReference type="PANTHER" id="PTHR31449:SF3">
    <property type="entry name" value="UPF0598 PROTEIN C8ORF82"/>
    <property type="match status" value="1"/>
</dbReference>
<gene>
    <name evidence="2" type="ORF">BpHYR1_053473</name>
</gene>
<dbReference type="OrthoDB" id="10260024at2759"/>
<evidence type="ECO:0000256" key="1">
    <source>
        <dbReference type="ARBA" id="ARBA00006322"/>
    </source>
</evidence>
<sequence length="327" mass="39274">MSNLTGILNNYAPKIQGEFEEYVQGQYVEELDVREYFYYLDQHGQLFLDDTKHKSFASCYKEQRFLQYFFENLRINIKERYTNEFPYVSLSGSERNYLRCNDLPFVITYLDEKNDLLHLNQINSAHWLFHFDPKRLCHNPQNERLYYLFEDKELVYSERRLKCDHDDPKRMTHLDKLPCRIALVKPQLAIHFMKKTKVVTEKEQKLAEEPLYKFVYKATEYDLNNINLSPTILGLLRQFSIMFRVLVNSNQPKRFFLSSLAGLVYQRAYSQLSNQSTPSDIAYVQGQYTENHKIREYFYYLDHQGQLFLDDTKIKNFTSCYKGKFCF</sequence>
<dbReference type="AlphaFoldDB" id="A0A3M7PVS0"/>
<organism evidence="2 3">
    <name type="scientific">Brachionus plicatilis</name>
    <name type="common">Marine rotifer</name>
    <name type="synonym">Brachionus muelleri</name>
    <dbReference type="NCBI Taxonomy" id="10195"/>
    <lineage>
        <taxon>Eukaryota</taxon>
        <taxon>Metazoa</taxon>
        <taxon>Spiralia</taxon>
        <taxon>Gnathifera</taxon>
        <taxon>Rotifera</taxon>
        <taxon>Eurotatoria</taxon>
        <taxon>Monogononta</taxon>
        <taxon>Pseudotrocha</taxon>
        <taxon>Ploima</taxon>
        <taxon>Brachionidae</taxon>
        <taxon>Brachionus</taxon>
    </lineage>
</organism>
<dbReference type="Proteomes" id="UP000276133">
    <property type="component" value="Unassembled WGS sequence"/>
</dbReference>
<protein>
    <submittedName>
        <fullName evidence="2">Uncharacterized protein</fullName>
    </submittedName>
</protein>
<keyword evidence="3" id="KW-1185">Reference proteome</keyword>
<dbReference type="Pfam" id="PF14956">
    <property type="entry name" value="DUF4505"/>
    <property type="match status" value="2"/>
</dbReference>
<evidence type="ECO:0000313" key="3">
    <source>
        <dbReference type="Proteomes" id="UP000276133"/>
    </source>
</evidence>
<evidence type="ECO:0000313" key="2">
    <source>
        <dbReference type="EMBL" id="RNA02831.1"/>
    </source>
</evidence>
<proteinExistence type="inferred from homology"/>
<dbReference type="EMBL" id="REGN01008745">
    <property type="protein sequence ID" value="RNA02831.1"/>
    <property type="molecule type" value="Genomic_DNA"/>
</dbReference>
<reference evidence="2 3" key="1">
    <citation type="journal article" date="2018" name="Sci. Rep.">
        <title>Genomic signatures of local adaptation to the degree of environmental predictability in rotifers.</title>
        <authorList>
            <person name="Franch-Gras L."/>
            <person name="Hahn C."/>
            <person name="Garcia-Roger E.M."/>
            <person name="Carmona M.J."/>
            <person name="Serra M."/>
            <person name="Gomez A."/>
        </authorList>
    </citation>
    <scope>NUCLEOTIDE SEQUENCE [LARGE SCALE GENOMIC DNA]</scope>
    <source>
        <strain evidence="2">HYR1</strain>
    </source>
</reference>
<comment type="similarity">
    <text evidence="1">Belongs to the UPF0598 family.</text>
</comment>